<dbReference type="InterPro" id="IPR054612">
    <property type="entry name" value="Phage_capsid-like_C"/>
</dbReference>
<gene>
    <name evidence="4" type="ORF">FC36_GL001859</name>
</gene>
<feature type="coiled-coil region" evidence="2">
    <location>
        <begin position="18"/>
        <end position="71"/>
    </location>
</feature>
<name>A0A0R1T4T9_9LACO</name>
<dbReference type="InterPro" id="IPR024455">
    <property type="entry name" value="Phage_capsid"/>
</dbReference>
<evidence type="ECO:0000256" key="2">
    <source>
        <dbReference type="SAM" id="Coils"/>
    </source>
</evidence>
<evidence type="ECO:0000256" key="1">
    <source>
        <dbReference type="ARBA" id="ARBA00004328"/>
    </source>
</evidence>
<dbReference type="AlphaFoldDB" id="A0A0R1T4T9"/>
<dbReference type="PATRIC" id="fig|1423740.3.peg.2007"/>
<dbReference type="EMBL" id="AZFH01000198">
    <property type="protein sequence ID" value="KRL76621.1"/>
    <property type="molecule type" value="Genomic_DNA"/>
</dbReference>
<accession>A0A0R1T4T9</accession>
<proteinExistence type="predicted"/>
<dbReference type="Pfam" id="PF05065">
    <property type="entry name" value="Phage_capsid"/>
    <property type="match status" value="1"/>
</dbReference>
<sequence>MNLEEKLKTVRAKLNELRSNQIAKRAELRSALENAETNEDLEATKAMRSAIEDITNEIKENEDLARSYEEALKGNPEPAKRKKGGEKMNLRSMFNEYLHTRDAASAGFKSTDGKVTIPEAVIYNPEDEVKTVTDLTKYVRVVQVTTASGSYPVLAKATAKMNTVAELEANPDLAKPKFQQVKWEVATRRGAIPLSQEAIDDSAIDLVGLVARDSKQQKVNTTNADISTVIKGFTAKETATLDDLKKVLNVDLDPAYNRMIVASQSFYNWLDTLKDKNGQYLLHPAVAEGSPAMILGVPVVIVEDTLLGQAGEAHGFVGDLERAVLFANRADLTFRWVENEIYGQYLSVATRYDVKATDQNAGYFVTVSEPGK</sequence>
<reference evidence="4 5" key="1">
    <citation type="journal article" date="2015" name="Genome Announc.">
        <title>Expanding the biotechnology potential of lactobacilli through comparative genomics of 213 strains and associated genera.</title>
        <authorList>
            <person name="Sun Z."/>
            <person name="Harris H.M."/>
            <person name="McCann A."/>
            <person name="Guo C."/>
            <person name="Argimon S."/>
            <person name="Zhang W."/>
            <person name="Yang X."/>
            <person name="Jeffery I.B."/>
            <person name="Cooney J.C."/>
            <person name="Kagawa T.F."/>
            <person name="Liu W."/>
            <person name="Song Y."/>
            <person name="Salvetti E."/>
            <person name="Wrobel A."/>
            <person name="Rasinkangas P."/>
            <person name="Parkhill J."/>
            <person name="Rea M.C."/>
            <person name="O'Sullivan O."/>
            <person name="Ritari J."/>
            <person name="Douillard F.P."/>
            <person name="Paul Ross R."/>
            <person name="Yang R."/>
            <person name="Briner A.E."/>
            <person name="Felis G.E."/>
            <person name="de Vos W.M."/>
            <person name="Barrangou R."/>
            <person name="Klaenhammer T.R."/>
            <person name="Caufield P.W."/>
            <person name="Cui Y."/>
            <person name="Zhang H."/>
            <person name="O'Toole P.W."/>
        </authorList>
    </citation>
    <scope>NUCLEOTIDE SEQUENCE [LARGE SCALE GENOMIC DNA]</scope>
    <source>
        <strain evidence="4 5">DSM 15833</strain>
    </source>
</reference>
<comment type="caution">
    <text evidence="4">The sequence shown here is derived from an EMBL/GenBank/DDBJ whole genome shotgun (WGS) entry which is preliminary data.</text>
</comment>
<comment type="subcellular location">
    <subcellularLocation>
        <location evidence="1">Virion</location>
    </subcellularLocation>
</comment>
<organism evidence="4 5">
    <name type="scientific">Ligilactobacillus equi DSM 15833 = JCM 10991</name>
    <dbReference type="NCBI Taxonomy" id="1423740"/>
    <lineage>
        <taxon>Bacteria</taxon>
        <taxon>Bacillati</taxon>
        <taxon>Bacillota</taxon>
        <taxon>Bacilli</taxon>
        <taxon>Lactobacillales</taxon>
        <taxon>Lactobacillaceae</taxon>
        <taxon>Ligilactobacillus</taxon>
    </lineage>
</organism>
<evidence type="ECO:0000313" key="4">
    <source>
        <dbReference type="EMBL" id="KRL76621.1"/>
    </source>
</evidence>
<protein>
    <submittedName>
        <fullName evidence="4">Phage capsid protein</fullName>
    </submittedName>
</protein>
<feature type="domain" description="Phage capsid-like C-terminal" evidence="3">
    <location>
        <begin position="114"/>
        <end position="361"/>
    </location>
</feature>
<dbReference type="RefSeq" id="WP_025020734.1">
    <property type="nucleotide sequence ID" value="NZ_AZFH01000198.1"/>
</dbReference>
<dbReference type="OrthoDB" id="85826at2"/>
<keyword evidence="2" id="KW-0175">Coiled coil</keyword>
<dbReference type="Gene3D" id="3.30.2320.10">
    <property type="entry name" value="hypothetical protein PF0899 domain"/>
    <property type="match status" value="1"/>
</dbReference>
<dbReference type="SUPFAM" id="SSF56563">
    <property type="entry name" value="Major capsid protein gp5"/>
    <property type="match status" value="1"/>
</dbReference>
<dbReference type="NCBIfam" id="TIGR01554">
    <property type="entry name" value="major_cap_HK97"/>
    <property type="match status" value="1"/>
</dbReference>
<evidence type="ECO:0000313" key="5">
    <source>
        <dbReference type="Proteomes" id="UP000051048"/>
    </source>
</evidence>
<dbReference type="Proteomes" id="UP000051048">
    <property type="component" value="Unassembled WGS sequence"/>
</dbReference>
<dbReference type="STRING" id="1423740.FC36_GL001859"/>
<evidence type="ECO:0000259" key="3">
    <source>
        <dbReference type="Pfam" id="PF05065"/>
    </source>
</evidence>